<proteinExistence type="predicted"/>
<evidence type="ECO:0000256" key="1">
    <source>
        <dbReference type="SAM" id="MobiDB-lite"/>
    </source>
</evidence>
<dbReference type="EMBL" id="JAIHNG010000049">
    <property type="protein sequence ID" value="KAI5963997.1"/>
    <property type="molecule type" value="Genomic_DNA"/>
</dbReference>
<evidence type="ECO:0000256" key="2">
    <source>
        <dbReference type="SAM" id="SignalP"/>
    </source>
</evidence>
<dbReference type="RefSeq" id="XP_051610346.1">
    <property type="nucleotide sequence ID" value="XM_051750280.1"/>
</dbReference>
<feature type="region of interest" description="Disordered" evidence="1">
    <location>
        <begin position="110"/>
        <end position="130"/>
    </location>
</feature>
<reference evidence="3 4" key="1">
    <citation type="journal article" date="2022" name="DNA Res.">
        <title>Genome analysis of five recently described species of the CUG-Ser clade uncovers Candida theae as a new hybrid lineage with pathogenic potential in the Candida parapsilosis species complex.</title>
        <authorList>
            <person name="Mixao V."/>
            <person name="Del Olmo V."/>
            <person name="Hegedusova E."/>
            <person name="Saus E."/>
            <person name="Pryszcz L."/>
            <person name="Cillingova A."/>
            <person name="Nosek J."/>
            <person name="Gabaldon T."/>
        </authorList>
    </citation>
    <scope>NUCLEOTIDE SEQUENCE [LARGE SCALE GENOMIC DNA]</scope>
    <source>
        <strain evidence="3 4">CBS 12239</strain>
    </source>
</reference>
<dbReference type="AlphaFoldDB" id="A0AAD5BI36"/>
<organism evidence="3 4">
    <name type="scientific">Candida theae</name>
    <dbReference type="NCBI Taxonomy" id="1198502"/>
    <lineage>
        <taxon>Eukaryota</taxon>
        <taxon>Fungi</taxon>
        <taxon>Dikarya</taxon>
        <taxon>Ascomycota</taxon>
        <taxon>Saccharomycotina</taxon>
        <taxon>Pichiomycetes</taxon>
        <taxon>Debaryomycetaceae</taxon>
        <taxon>Candida/Lodderomyces clade</taxon>
        <taxon>Candida</taxon>
    </lineage>
</organism>
<evidence type="ECO:0000313" key="3">
    <source>
        <dbReference type="EMBL" id="KAI5963997.1"/>
    </source>
</evidence>
<feature type="compositionally biased region" description="Acidic residues" evidence="1">
    <location>
        <begin position="115"/>
        <end position="126"/>
    </location>
</feature>
<accession>A0AAD5BI36</accession>
<gene>
    <name evidence="3" type="ORF">KGF57_001108</name>
</gene>
<comment type="caution">
    <text evidence="3">The sequence shown here is derived from an EMBL/GenBank/DDBJ whole genome shotgun (WGS) entry which is preliminary data.</text>
</comment>
<protein>
    <submittedName>
        <fullName evidence="3">Uncharacterized protein</fullName>
    </submittedName>
</protein>
<dbReference type="GeneID" id="76149167"/>
<feature type="chain" id="PRO_5042062119" evidence="2">
    <location>
        <begin position="23"/>
        <end position="289"/>
    </location>
</feature>
<dbReference type="Proteomes" id="UP001204833">
    <property type="component" value="Unassembled WGS sequence"/>
</dbReference>
<keyword evidence="4" id="KW-1185">Reference proteome</keyword>
<name>A0AAD5BI36_9ASCO</name>
<feature type="signal peptide" evidence="2">
    <location>
        <begin position="1"/>
        <end position="22"/>
    </location>
</feature>
<sequence>MHQLTINWILLALPIIITAVSGSPMINNNNGQGLDKVTTTHNSSTSLPILLKSFNNTENGNNNNNNNNNNNSALFATIQGTKLERESASSGWQINAGVYLEKSIGDGHSTMWESSSDDDSSDDDDGWGGWANRAGKTRKKKFSMLSHNVGGGGACAGVHAGVDPGLQLGNSRAVVDVRMDSICRIGNGTFGTTGNGSSCVWLYSYDGVVGIAQAERESSAEMELVKEKNKFKSKKQHSWSEVGDNKDNHDGVVDDDNGEALRSEANYTWNKFCALGKVYLFILCIVLVG</sequence>
<evidence type="ECO:0000313" key="4">
    <source>
        <dbReference type="Proteomes" id="UP001204833"/>
    </source>
</evidence>
<keyword evidence="2" id="KW-0732">Signal</keyword>